<keyword evidence="1" id="KW-1133">Transmembrane helix</keyword>
<accession>A0A5M9X1C7</accession>
<comment type="caution">
    <text evidence="2">The sequence shown here is derived from an EMBL/GenBank/DDBJ whole genome shotgun (WGS) entry which is preliminary data.</text>
</comment>
<evidence type="ECO:0000313" key="3">
    <source>
        <dbReference type="Proteomes" id="UP000323664"/>
    </source>
</evidence>
<sequence length="67" mass="7969">MNELISKSEKLLKVNDFWYFIRSGEGAWIYFNSPDHQYVILENGYVVGILYFLLFSINMECDPRVEL</sequence>
<protein>
    <submittedName>
        <fullName evidence="2">YydF family exported signaling peptide</fullName>
    </submittedName>
</protein>
<keyword evidence="1" id="KW-0812">Transmembrane</keyword>
<name>A0A5M9X1C7_PAEAM</name>
<dbReference type="NCBIfam" id="TIGR04077">
    <property type="entry name" value="expor_sig_YdyF"/>
    <property type="match status" value="1"/>
</dbReference>
<dbReference type="AlphaFoldDB" id="A0A5M9X1C7"/>
<dbReference type="Proteomes" id="UP000323664">
    <property type="component" value="Unassembled WGS sequence"/>
</dbReference>
<evidence type="ECO:0000313" key="2">
    <source>
        <dbReference type="EMBL" id="KAA8787599.1"/>
    </source>
</evidence>
<dbReference type="RefSeq" id="WP_123067232.1">
    <property type="nucleotide sequence ID" value="NZ_RIAS01000025.1"/>
</dbReference>
<gene>
    <name evidence="2" type="ORF">EC604_27585</name>
</gene>
<reference evidence="2 3" key="1">
    <citation type="journal article" date="2019" name="J. Ind. Microbiol. Biotechnol.">
        <title>Paenibacillus amylolyticus 27C64 has a diverse set of carbohydrate-active enzymes and complete pectin deconstruction system.</title>
        <authorList>
            <person name="Keggi C."/>
            <person name="Doran-Peterson J."/>
        </authorList>
    </citation>
    <scope>NUCLEOTIDE SEQUENCE [LARGE SCALE GENOMIC DNA]</scope>
    <source>
        <strain evidence="2 3">27C64</strain>
    </source>
</reference>
<organism evidence="2 3">
    <name type="scientific">Paenibacillus amylolyticus</name>
    <dbReference type="NCBI Taxonomy" id="1451"/>
    <lineage>
        <taxon>Bacteria</taxon>
        <taxon>Bacillati</taxon>
        <taxon>Bacillota</taxon>
        <taxon>Bacilli</taxon>
        <taxon>Bacillales</taxon>
        <taxon>Paenibacillaceae</taxon>
        <taxon>Paenibacillus</taxon>
    </lineage>
</organism>
<dbReference type="InterPro" id="IPR023898">
    <property type="entry name" value="YydF-like"/>
</dbReference>
<dbReference type="EMBL" id="RIAS01000025">
    <property type="protein sequence ID" value="KAA8787599.1"/>
    <property type="molecule type" value="Genomic_DNA"/>
</dbReference>
<keyword evidence="1" id="KW-0472">Membrane</keyword>
<feature type="transmembrane region" description="Helical" evidence="1">
    <location>
        <begin position="38"/>
        <end position="57"/>
    </location>
</feature>
<evidence type="ECO:0000256" key="1">
    <source>
        <dbReference type="SAM" id="Phobius"/>
    </source>
</evidence>
<proteinExistence type="predicted"/>